<sequence>MHGLFTAHWSCSPGLIDMPLFLRFSSRRPPRMPHGLDFMLRREKNHSNSSCFFRVIGCPSVLLSDRTKRQPSLGHLPRWQTPLWQKGHNLRHRVQGY</sequence>
<organism evidence="1 2">
    <name type="scientific">Phoxinus phoxinus</name>
    <name type="common">Eurasian minnow</name>
    <dbReference type="NCBI Taxonomy" id="58324"/>
    <lineage>
        <taxon>Eukaryota</taxon>
        <taxon>Metazoa</taxon>
        <taxon>Chordata</taxon>
        <taxon>Craniata</taxon>
        <taxon>Vertebrata</taxon>
        <taxon>Euteleostomi</taxon>
        <taxon>Actinopterygii</taxon>
        <taxon>Neopterygii</taxon>
        <taxon>Teleostei</taxon>
        <taxon>Ostariophysi</taxon>
        <taxon>Cypriniformes</taxon>
        <taxon>Leuciscidae</taxon>
        <taxon>Phoxininae</taxon>
        <taxon>Phoxinus</taxon>
    </lineage>
</organism>
<dbReference type="EMBL" id="JAYKXH010000010">
    <property type="protein sequence ID" value="KAK7155864.1"/>
    <property type="molecule type" value="Genomic_DNA"/>
</dbReference>
<protein>
    <submittedName>
        <fullName evidence="1">Uncharacterized protein</fullName>
    </submittedName>
</protein>
<dbReference type="AlphaFoldDB" id="A0AAN9D0J8"/>
<reference evidence="1 2" key="1">
    <citation type="submission" date="2024-02" db="EMBL/GenBank/DDBJ databases">
        <title>Chromosome-level genome assembly of the Eurasian Minnow (Phoxinus phoxinus).</title>
        <authorList>
            <person name="Oriowo T.O."/>
            <person name="Martin S."/>
            <person name="Stange M."/>
            <person name="Chrysostomakis Y."/>
            <person name="Brown T."/>
            <person name="Winkler S."/>
            <person name="Kukowka S."/>
            <person name="Myers E.W."/>
            <person name="Bohne A."/>
        </authorList>
    </citation>
    <scope>NUCLEOTIDE SEQUENCE [LARGE SCALE GENOMIC DNA]</scope>
    <source>
        <strain evidence="1">ZFMK-TIS-60720</strain>
        <tissue evidence="1">Whole Organism</tissue>
    </source>
</reference>
<dbReference type="Proteomes" id="UP001364617">
    <property type="component" value="Unassembled WGS sequence"/>
</dbReference>
<name>A0AAN9D0J8_9TELE</name>
<accession>A0AAN9D0J8</accession>
<evidence type="ECO:0000313" key="2">
    <source>
        <dbReference type="Proteomes" id="UP001364617"/>
    </source>
</evidence>
<proteinExistence type="predicted"/>
<evidence type="ECO:0000313" key="1">
    <source>
        <dbReference type="EMBL" id="KAK7155864.1"/>
    </source>
</evidence>
<gene>
    <name evidence="1" type="ORF">R3I93_010510</name>
</gene>
<keyword evidence="2" id="KW-1185">Reference proteome</keyword>
<comment type="caution">
    <text evidence="1">The sequence shown here is derived from an EMBL/GenBank/DDBJ whole genome shotgun (WGS) entry which is preliminary data.</text>
</comment>